<evidence type="ECO:0000256" key="1">
    <source>
        <dbReference type="ARBA" id="ARBA00022729"/>
    </source>
</evidence>
<gene>
    <name evidence="4" type="ORF">SACU0126_LOCUS10242</name>
</gene>
<feature type="domain" description="X8" evidence="3">
    <location>
        <begin position="195"/>
        <end position="274"/>
    </location>
</feature>
<feature type="compositionally biased region" description="Pro residues" evidence="2">
    <location>
        <begin position="293"/>
        <end position="323"/>
    </location>
</feature>
<organism evidence="4">
    <name type="scientific">Strombidinopsis acuminata</name>
    <dbReference type="NCBI Taxonomy" id="141414"/>
    <lineage>
        <taxon>Eukaryota</taxon>
        <taxon>Sar</taxon>
        <taxon>Alveolata</taxon>
        <taxon>Ciliophora</taxon>
        <taxon>Intramacronucleata</taxon>
        <taxon>Spirotrichea</taxon>
        <taxon>Choreotrichia</taxon>
        <taxon>Choreotrichida</taxon>
        <taxon>Strombidinopsidae</taxon>
        <taxon>Strombidinopsis</taxon>
    </lineage>
</organism>
<protein>
    <recommendedName>
        <fullName evidence="3">X8 domain-containing protein</fullName>
    </recommendedName>
</protein>
<accession>A0A7S3W923</accession>
<proteinExistence type="predicted"/>
<evidence type="ECO:0000259" key="3">
    <source>
        <dbReference type="SMART" id="SM00768"/>
    </source>
</evidence>
<dbReference type="EMBL" id="HBIQ01031137">
    <property type="protein sequence ID" value="CAE0543833.1"/>
    <property type="molecule type" value="Transcribed_RNA"/>
</dbReference>
<name>A0A7S3W923_9SPIT</name>
<keyword evidence="1" id="KW-0732">Signal</keyword>
<dbReference type="AlphaFoldDB" id="A0A7S3W923"/>
<evidence type="ECO:0000256" key="2">
    <source>
        <dbReference type="SAM" id="MobiDB-lite"/>
    </source>
</evidence>
<dbReference type="InterPro" id="IPR012946">
    <property type="entry name" value="X8"/>
</dbReference>
<dbReference type="SMART" id="SM00768">
    <property type="entry name" value="X8"/>
    <property type="match status" value="1"/>
</dbReference>
<sequence length="381" mass="41193">MTFPTTPVYIGEYHRVRANQTEDLSMILSLAEQSSLFFGISFFEYQVAYWKTGSEMDFGMFGLGDYIIEEMPYFGKSFNIHCLTTQVNSLTGKTISNELRSVYKGPGLDESVLCKPNPLAAPTSGYGYAQVMNQKDPHQMAVFAENVVQHLGGVVTNYEKLNGTAQATVGNPPKWADLVSDLAYGPDWVEIDPAAKCVADRNAMPSVVGEQISWVCSNANSFSCDELPKHCADNTYRTADYVFSRYYEELGNQASPLTSCNFTNSGIYASSRIYRRWTGAEFCIKDAATGPMPQPIPVPSPSPLPSPTPGPSPPADLPMPSPSPGDGDGHHDITLTETTTTAGAAASTTSEMEMASFTTSSAKVNSWLALALLAGCGLLWA</sequence>
<feature type="region of interest" description="Disordered" evidence="2">
    <location>
        <begin position="293"/>
        <end position="334"/>
    </location>
</feature>
<reference evidence="4" key="1">
    <citation type="submission" date="2021-01" db="EMBL/GenBank/DDBJ databases">
        <authorList>
            <person name="Corre E."/>
            <person name="Pelletier E."/>
            <person name="Niang G."/>
            <person name="Scheremetjew M."/>
            <person name="Finn R."/>
            <person name="Kale V."/>
            <person name="Holt S."/>
            <person name="Cochrane G."/>
            <person name="Meng A."/>
            <person name="Brown T."/>
            <person name="Cohen L."/>
        </authorList>
    </citation>
    <scope>NUCLEOTIDE SEQUENCE</scope>
    <source>
        <strain evidence="4">SPMC142</strain>
    </source>
</reference>
<evidence type="ECO:0000313" key="4">
    <source>
        <dbReference type="EMBL" id="CAE0543833.1"/>
    </source>
</evidence>